<reference evidence="1 2" key="1">
    <citation type="submission" date="2024-05" db="EMBL/GenBank/DDBJ databases">
        <title>Genome sequencing and assembly of Indian major carp, Cirrhinus mrigala (Hamilton, 1822).</title>
        <authorList>
            <person name="Mohindra V."/>
            <person name="Chowdhury L.M."/>
            <person name="Lal K."/>
            <person name="Jena J.K."/>
        </authorList>
    </citation>
    <scope>NUCLEOTIDE SEQUENCE [LARGE SCALE GENOMIC DNA]</scope>
    <source>
        <strain evidence="1">CM1030</strain>
        <tissue evidence="1">Blood</tissue>
    </source>
</reference>
<protein>
    <submittedName>
        <fullName evidence="1">Uncharacterized protein</fullName>
    </submittedName>
</protein>
<dbReference type="EMBL" id="JAMKFB020000017">
    <property type="protein sequence ID" value="KAL0170454.1"/>
    <property type="molecule type" value="Genomic_DNA"/>
</dbReference>
<comment type="caution">
    <text evidence="1">The sequence shown here is derived from an EMBL/GenBank/DDBJ whole genome shotgun (WGS) entry which is preliminary data.</text>
</comment>
<dbReference type="InterPro" id="IPR042318">
    <property type="entry name" value="Consortin"/>
</dbReference>
<organism evidence="1 2">
    <name type="scientific">Cirrhinus mrigala</name>
    <name type="common">Mrigala</name>
    <dbReference type="NCBI Taxonomy" id="683832"/>
    <lineage>
        <taxon>Eukaryota</taxon>
        <taxon>Metazoa</taxon>
        <taxon>Chordata</taxon>
        <taxon>Craniata</taxon>
        <taxon>Vertebrata</taxon>
        <taxon>Euteleostomi</taxon>
        <taxon>Actinopterygii</taxon>
        <taxon>Neopterygii</taxon>
        <taxon>Teleostei</taxon>
        <taxon>Ostariophysi</taxon>
        <taxon>Cypriniformes</taxon>
        <taxon>Cyprinidae</taxon>
        <taxon>Labeoninae</taxon>
        <taxon>Labeonini</taxon>
        <taxon>Cirrhinus</taxon>
    </lineage>
</organism>
<dbReference type="PANTHER" id="PTHR28581">
    <property type="entry name" value="CONSORTIN"/>
    <property type="match status" value="1"/>
</dbReference>
<feature type="non-terminal residue" evidence="1">
    <location>
        <position position="51"/>
    </location>
</feature>
<name>A0ABD0P8Z8_CIRMR</name>
<proteinExistence type="predicted"/>
<dbReference type="Proteomes" id="UP001529510">
    <property type="component" value="Unassembled WGS sequence"/>
</dbReference>
<gene>
    <name evidence="1" type="ORF">M9458_035050</name>
</gene>
<keyword evidence="2" id="KW-1185">Reference proteome</keyword>
<dbReference type="AlphaFoldDB" id="A0ABD0P8Z8"/>
<dbReference type="PANTHER" id="PTHR28581:SF2">
    <property type="entry name" value="NUTRITIONALLY-REGULATED ADIPOSE AND CARDIAC ENRICHED PROTEIN HOMOLOG ISOFORM X1"/>
    <property type="match status" value="1"/>
</dbReference>
<accession>A0ABD0P8Z8</accession>
<sequence length="51" mass="5665">MLNGSREGLFELGRQLQQEGDSQAALHCFLSCLLGLTHVQSFHSLPNCLHQ</sequence>
<evidence type="ECO:0000313" key="2">
    <source>
        <dbReference type="Proteomes" id="UP001529510"/>
    </source>
</evidence>
<evidence type="ECO:0000313" key="1">
    <source>
        <dbReference type="EMBL" id="KAL0170454.1"/>
    </source>
</evidence>